<dbReference type="AlphaFoldDB" id="A0A1F7S2C6"/>
<dbReference type="InterPro" id="IPR038570">
    <property type="entry name" value="HicA_sf"/>
</dbReference>
<dbReference type="Pfam" id="PF07927">
    <property type="entry name" value="HicA_toxin"/>
    <property type="match status" value="1"/>
</dbReference>
<dbReference type="PANTHER" id="PTHR34873:SF3">
    <property type="entry name" value="ADDICTION MODULE TOXIN, HICA FAMILY"/>
    <property type="match status" value="1"/>
</dbReference>
<dbReference type="GO" id="GO:0003729">
    <property type="term" value="F:mRNA binding"/>
    <property type="evidence" value="ECO:0007669"/>
    <property type="project" value="InterPro"/>
</dbReference>
<accession>A0A1F7S2C6</accession>
<reference evidence="8 9" key="1">
    <citation type="journal article" date="2016" name="Nat. Commun.">
        <title>Thousands of microbial genomes shed light on interconnected biogeochemical processes in an aquifer system.</title>
        <authorList>
            <person name="Anantharaman K."/>
            <person name="Brown C.T."/>
            <person name="Hug L.A."/>
            <person name="Sharon I."/>
            <person name="Castelle C.J."/>
            <person name="Probst A.J."/>
            <person name="Thomas B.C."/>
            <person name="Singh A."/>
            <person name="Wilkins M.J."/>
            <person name="Karaoz U."/>
            <person name="Brodie E.L."/>
            <person name="Williams K.H."/>
            <person name="Hubbard S.S."/>
            <person name="Banfield J.F."/>
        </authorList>
    </citation>
    <scope>NUCLEOTIDE SEQUENCE [LARGE SCALE GENOMIC DNA]</scope>
</reference>
<dbReference type="Proteomes" id="UP000179266">
    <property type="component" value="Unassembled WGS sequence"/>
</dbReference>
<evidence type="ECO:0000313" key="9">
    <source>
        <dbReference type="Proteomes" id="UP000179266"/>
    </source>
</evidence>
<evidence type="ECO:0008006" key="10">
    <source>
        <dbReference type="Google" id="ProtNLM"/>
    </source>
</evidence>
<dbReference type="EMBL" id="MGDD01000048">
    <property type="protein sequence ID" value="OGL47929.1"/>
    <property type="molecule type" value="Genomic_DNA"/>
</dbReference>
<proteinExistence type="inferred from homology"/>
<evidence type="ECO:0000256" key="1">
    <source>
        <dbReference type="ARBA" id="ARBA00006620"/>
    </source>
</evidence>
<evidence type="ECO:0000256" key="3">
    <source>
        <dbReference type="ARBA" id="ARBA00022722"/>
    </source>
</evidence>
<dbReference type="Gene3D" id="3.30.920.30">
    <property type="entry name" value="Hypothetical protein"/>
    <property type="match status" value="1"/>
</dbReference>
<name>A0A1F7S2C6_9BACT</name>
<dbReference type="InterPro" id="IPR012933">
    <property type="entry name" value="HicA_mRNA_interferase"/>
</dbReference>
<keyword evidence="7" id="KW-0346">Stress response</keyword>
<evidence type="ECO:0000313" key="8">
    <source>
        <dbReference type="EMBL" id="OGL47929.1"/>
    </source>
</evidence>
<keyword evidence="4" id="KW-0255">Endonuclease</keyword>
<evidence type="ECO:0000256" key="4">
    <source>
        <dbReference type="ARBA" id="ARBA00022759"/>
    </source>
</evidence>
<sequence length="77" mass="8852">MPRMSTITATLMITFLRSMGFQQVRQKGSHKFFKHPDGRTATVPDHKGEDLGRGITGKILKDAEVTRKDFIDWFSKR</sequence>
<comment type="caution">
    <text evidence="8">The sequence shown here is derived from an EMBL/GenBank/DDBJ whole genome shotgun (WGS) entry which is preliminary data.</text>
</comment>
<keyword evidence="2" id="KW-1277">Toxin-antitoxin system</keyword>
<evidence type="ECO:0000256" key="5">
    <source>
        <dbReference type="ARBA" id="ARBA00022801"/>
    </source>
</evidence>
<evidence type="ECO:0000256" key="7">
    <source>
        <dbReference type="ARBA" id="ARBA00023016"/>
    </source>
</evidence>
<keyword evidence="5" id="KW-0378">Hydrolase</keyword>
<evidence type="ECO:0000256" key="2">
    <source>
        <dbReference type="ARBA" id="ARBA00022649"/>
    </source>
</evidence>
<organism evidence="8 9">
    <name type="scientific">Candidatus Schekmanbacteria bacterium RBG_13_48_7</name>
    <dbReference type="NCBI Taxonomy" id="1817878"/>
    <lineage>
        <taxon>Bacteria</taxon>
        <taxon>Candidatus Schekmaniibacteriota</taxon>
    </lineage>
</organism>
<comment type="similarity">
    <text evidence="1">Belongs to the HicA mRNA interferase family.</text>
</comment>
<evidence type="ECO:0000256" key="6">
    <source>
        <dbReference type="ARBA" id="ARBA00022884"/>
    </source>
</evidence>
<dbReference type="GO" id="GO:0004519">
    <property type="term" value="F:endonuclease activity"/>
    <property type="evidence" value="ECO:0007669"/>
    <property type="project" value="UniProtKB-KW"/>
</dbReference>
<protein>
    <recommendedName>
        <fullName evidence="10">Addiction module toxin, HicA family</fullName>
    </recommendedName>
</protein>
<dbReference type="GO" id="GO:0016787">
    <property type="term" value="F:hydrolase activity"/>
    <property type="evidence" value="ECO:0007669"/>
    <property type="project" value="UniProtKB-KW"/>
</dbReference>
<keyword evidence="6" id="KW-0694">RNA-binding</keyword>
<dbReference type="PANTHER" id="PTHR34873">
    <property type="entry name" value="SSR1766 PROTEIN"/>
    <property type="match status" value="1"/>
</dbReference>
<dbReference type="SUPFAM" id="SSF54786">
    <property type="entry name" value="YcfA/nrd intein domain"/>
    <property type="match status" value="1"/>
</dbReference>
<keyword evidence="3" id="KW-0540">Nuclease</keyword>
<gene>
    <name evidence="8" type="ORF">A2161_16375</name>
</gene>